<feature type="transmembrane region" description="Helical" evidence="5">
    <location>
        <begin position="17"/>
        <end position="38"/>
    </location>
</feature>
<accession>L0GY69</accession>
<keyword evidence="3 5" id="KW-1133">Transmembrane helix</keyword>
<dbReference type="InterPro" id="IPR000515">
    <property type="entry name" value="MetI-like"/>
</dbReference>
<protein>
    <submittedName>
        <fullName evidence="7">ABC-type dipeptide/oligopeptide/nickel transport system, permease component</fullName>
    </submittedName>
</protein>
<feature type="domain" description="ABC transmembrane type-1" evidence="6">
    <location>
        <begin position="246"/>
        <end position="434"/>
    </location>
</feature>
<evidence type="ECO:0000256" key="4">
    <source>
        <dbReference type="ARBA" id="ARBA00023136"/>
    </source>
</evidence>
<dbReference type="GO" id="GO:0055085">
    <property type="term" value="P:transmembrane transport"/>
    <property type="evidence" value="ECO:0007669"/>
    <property type="project" value="InterPro"/>
</dbReference>
<organism evidence="7 8">
    <name type="scientific">Thioflavicoccus mobilis 8321</name>
    <dbReference type="NCBI Taxonomy" id="765912"/>
    <lineage>
        <taxon>Bacteria</taxon>
        <taxon>Pseudomonadati</taxon>
        <taxon>Pseudomonadota</taxon>
        <taxon>Gammaproteobacteria</taxon>
        <taxon>Chromatiales</taxon>
        <taxon>Chromatiaceae</taxon>
        <taxon>Thioflavicoccus</taxon>
    </lineage>
</organism>
<feature type="transmembrane region" description="Helical" evidence="5">
    <location>
        <begin position="413"/>
        <end position="437"/>
    </location>
</feature>
<evidence type="ECO:0000256" key="2">
    <source>
        <dbReference type="ARBA" id="ARBA00022692"/>
    </source>
</evidence>
<dbReference type="Pfam" id="PF00528">
    <property type="entry name" value="BPD_transp_1"/>
    <property type="match status" value="1"/>
</dbReference>
<evidence type="ECO:0000313" key="7">
    <source>
        <dbReference type="EMBL" id="AGA90906.1"/>
    </source>
</evidence>
<name>L0GY69_9GAMM</name>
<dbReference type="PATRIC" id="fig|765912.4.peg.2114"/>
<dbReference type="PROSITE" id="PS50928">
    <property type="entry name" value="ABC_TM1"/>
    <property type="match status" value="1"/>
</dbReference>
<dbReference type="PANTHER" id="PTHR43839:SF1">
    <property type="entry name" value="OPPC IN A BINDING PROTEIN-DEPENDENT TRANSPORT SYSTEM"/>
    <property type="match status" value="1"/>
</dbReference>
<keyword evidence="8" id="KW-1185">Reference proteome</keyword>
<keyword evidence="4 5" id="KW-0472">Membrane</keyword>
<dbReference type="RefSeq" id="WP_015281045.1">
    <property type="nucleotide sequence ID" value="NC_019940.1"/>
</dbReference>
<comment type="subcellular location">
    <subcellularLocation>
        <location evidence="1 5">Cell membrane</location>
        <topology evidence="1 5">Multi-pass membrane protein</topology>
    </subcellularLocation>
</comment>
<evidence type="ECO:0000313" key="8">
    <source>
        <dbReference type="Proteomes" id="UP000010816"/>
    </source>
</evidence>
<keyword evidence="2 5" id="KW-0812">Transmembrane</keyword>
<feature type="transmembrane region" description="Helical" evidence="5">
    <location>
        <begin position="237"/>
        <end position="270"/>
    </location>
</feature>
<dbReference type="InterPro" id="IPR035906">
    <property type="entry name" value="MetI-like_sf"/>
</dbReference>
<dbReference type="STRING" id="765912.Thimo_2157"/>
<evidence type="ECO:0000256" key="3">
    <source>
        <dbReference type="ARBA" id="ARBA00022989"/>
    </source>
</evidence>
<dbReference type="OrthoDB" id="9805884at2"/>
<proteinExistence type="inferred from homology"/>
<dbReference type="KEGG" id="tmb:Thimo_2157"/>
<evidence type="ECO:0000259" key="6">
    <source>
        <dbReference type="PROSITE" id="PS50928"/>
    </source>
</evidence>
<dbReference type="AlphaFoldDB" id="L0GY69"/>
<dbReference type="Gene3D" id="1.10.3720.10">
    <property type="entry name" value="MetI-like"/>
    <property type="match status" value="1"/>
</dbReference>
<dbReference type="Proteomes" id="UP000010816">
    <property type="component" value="Chromosome"/>
</dbReference>
<dbReference type="PANTHER" id="PTHR43839">
    <property type="entry name" value="OPPC IN A BINDING PROTEIN-DEPENDENT TRANSPORT SYSTEM"/>
    <property type="match status" value="1"/>
</dbReference>
<gene>
    <name evidence="7" type="ORF">Thimo_2157</name>
</gene>
<feature type="transmembrane region" description="Helical" evidence="5">
    <location>
        <begin position="290"/>
        <end position="318"/>
    </location>
</feature>
<evidence type="ECO:0000256" key="5">
    <source>
        <dbReference type="RuleBase" id="RU363032"/>
    </source>
</evidence>
<reference evidence="7 8" key="1">
    <citation type="submission" date="2011-09" db="EMBL/GenBank/DDBJ databases">
        <title>Complete sequence of chromosome of Thioflavicoccus mobilis 8321.</title>
        <authorList>
            <consortium name="US DOE Joint Genome Institute"/>
            <person name="Lucas S."/>
            <person name="Han J."/>
            <person name="Lapidus A."/>
            <person name="Cheng J.-F."/>
            <person name="Goodwin L."/>
            <person name="Pitluck S."/>
            <person name="Peters L."/>
            <person name="Ovchinnikova G."/>
            <person name="Lu M."/>
            <person name="Detter J.C."/>
            <person name="Han C."/>
            <person name="Tapia R."/>
            <person name="Land M."/>
            <person name="Hauser L."/>
            <person name="Kyrpides N."/>
            <person name="Ivanova N."/>
            <person name="Pagani I."/>
            <person name="Vogl K."/>
            <person name="Liu Z."/>
            <person name="Imhoff J."/>
            <person name="Thiel V."/>
            <person name="Frigaard N.-U."/>
            <person name="Bryant D."/>
            <person name="Woyke T."/>
        </authorList>
    </citation>
    <scope>NUCLEOTIDE SEQUENCE [LARGE SCALE GENOMIC DNA]</scope>
    <source>
        <strain evidence="7 8">8321</strain>
    </source>
</reference>
<dbReference type="GO" id="GO:0005886">
    <property type="term" value="C:plasma membrane"/>
    <property type="evidence" value="ECO:0007669"/>
    <property type="project" value="UniProtKB-SubCell"/>
</dbReference>
<dbReference type="CDD" id="cd06261">
    <property type="entry name" value="TM_PBP2"/>
    <property type="match status" value="1"/>
</dbReference>
<keyword evidence="5" id="KW-0813">Transport</keyword>
<dbReference type="SUPFAM" id="SSF161098">
    <property type="entry name" value="MetI-like"/>
    <property type="match status" value="1"/>
</dbReference>
<comment type="similarity">
    <text evidence="5">Belongs to the binding-protein-dependent transport system permease family.</text>
</comment>
<feature type="transmembrane region" description="Helical" evidence="5">
    <location>
        <begin position="360"/>
        <end position="385"/>
    </location>
</feature>
<sequence length="448" mass="49077">MSRGGEFLAPLRRYPSALAGLALILALVVIALYTLVAIPYPKALDLWRGGEAWRMSPVNARPVWSAWLSGEDLPSTQVVSSRDAPTERQDFDGVRRLQIPLEFDYRHAAFPSELNLFLSAPRGVGESFVRLTWETPDGRRIPLGGHQVSGEERISLSQDWSLERRLGRVPHVGLLAKPGDPEAPAVVEPGRYRLLLDAILFDVDAHPQATLTADLVVYGRVAGLAGTDHRRRDLMVALLWGTPVALAFGLLAAVGTTLTTLVIAATGVWFGGWLDALIQRLTEVNMILPMLPILVMVGTLYSTSIWVMLGVVIALGIFSAGIKMYRAMLLPIREAPYIEAARAYGAGSARIILRYMIPRILPVLIPTFVTLIPSFVFLEASLALLGLGDPLLPTWGKILNDAQAESALYNGHYYWVLEPAALLMLTGLGFAMLGFALDRVFNPRLRSL</sequence>
<dbReference type="eggNOG" id="COG1173">
    <property type="taxonomic scope" value="Bacteria"/>
</dbReference>
<evidence type="ECO:0000256" key="1">
    <source>
        <dbReference type="ARBA" id="ARBA00004651"/>
    </source>
</evidence>
<dbReference type="EMBL" id="CP003051">
    <property type="protein sequence ID" value="AGA90906.1"/>
    <property type="molecule type" value="Genomic_DNA"/>
</dbReference>
<dbReference type="HOGENOM" id="CLU_028518_10_0_6"/>